<evidence type="ECO:0000313" key="3">
    <source>
        <dbReference type="Proteomes" id="UP000293433"/>
    </source>
</evidence>
<dbReference type="PANTHER" id="PTHR17985:SF8">
    <property type="entry name" value="TRANSPORT AND GOLGI ORGANIZATION PROTEIN 2 HOMOLOG"/>
    <property type="match status" value="1"/>
</dbReference>
<dbReference type="PANTHER" id="PTHR17985">
    <property type="entry name" value="SER/THR-RICH PROTEIN T10 IN DGCR REGION"/>
    <property type="match status" value="1"/>
</dbReference>
<organism evidence="2 3">
    <name type="scientific">Sphaerotilus mobilis</name>
    <dbReference type="NCBI Taxonomy" id="47994"/>
    <lineage>
        <taxon>Bacteria</taxon>
        <taxon>Pseudomonadati</taxon>
        <taxon>Pseudomonadota</taxon>
        <taxon>Betaproteobacteria</taxon>
        <taxon>Burkholderiales</taxon>
        <taxon>Sphaerotilaceae</taxon>
        <taxon>Sphaerotilus</taxon>
    </lineage>
</organism>
<dbReference type="RefSeq" id="WP_130481197.1">
    <property type="nucleotide sequence ID" value="NZ_SGWV01000008.1"/>
</dbReference>
<dbReference type="Proteomes" id="UP000293433">
    <property type="component" value="Unassembled WGS sequence"/>
</dbReference>
<comment type="caution">
    <text evidence="2">The sequence shown here is derived from an EMBL/GenBank/DDBJ whole genome shotgun (WGS) entry which is preliminary data.</text>
</comment>
<gene>
    <name evidence="2" type="ORF">EV685_1318</name>
</gene>
<name>A0A4Q7LR47_9BURK</name>
<dbReference type="AlphaFoldDB" id="A0A4Q7LR47"/>
<dbReference type="OrthoDB" id="4380123at2"/>
<sequence length="312" mass="34172">MCLVAWSIEQHARFPLVLASNRDEFHDRPTAGLGWWPARPDGRQILAGRDLQAGGTWFGLGSRGRLALLTNIRAPQRQRDDAPTRGVIVPDWLDSPLAPEELWVRTAMAGHNGFNLVNIDLVEGRSHWMSSDRPSPQRLEAGLYGLSNGALDEPWPKVVALKDALASITQDTLARHAPRDHLVEQLLRALQQRERAADAALPATGVPLEIERALSAICIDMPERGYGTRSSTVLVVERVIGGGAPRYETTLVERSVASAGHPPVRRRVTLPHWPPLAVSEPLLVPLGDDRGHAPASVSPADRHPIELQVENP</sequence>
<dbReference type="Pfam" id="PF05742">
    <property type="entry name" value="TANGO2"/>
    <property type="match status" value="1"/>
</dbReference>
<keyword evidence="3" id="KW-1185">Reference proteome</keyword>
<proteinExistence type="predicted"/>
<feature type="region of interest" description="Disordered" evidence="1">
    <location>
        <begin position="287"/>
        <end position="312"/>
    </location>
</feature>
<dbReference type="EMBL" id="SGWV01000008">
    <property type="protein sequence ID" value="RZS56763.1"/>
    <property type="molecule type" value="Genomic_DNA"/>
</dbReference>
<protein>
    <submittedName>
        <fullName evidence="2">Uncharacterized protein with NRDE domain</fullName>
    </submittedName>
</protein>
<evidence type="ECO:0000256" key="1">
    <source>
        <dbReference type="SAM" id="MobiDB-lite"/>
    </source>
</evidence>
<reference evidence="2 3" key="1">
    <citation type="submission" date="2019-02" db="EMBL/GenBank/DDBJ databases">
        <title>Genomic Encyclopedia of Type Strains, Phase IV (KMG-IV): sequencing the most valuable type-strain genomes for metagenomic binning, comparative biology and taxonomic classification.</title>
        <authorList>
            <person name="Goeker M."/>
        </authorList>
    </citation>
    <scope>NUCLEOTIDE SEQUENCE [LARGE SCALE GENOMIC DNA]</scope>
    <source>
        <strain evidence="2 3">DSM 10617</strain>
    </source>
</reference>
<accession>A0A4Q7LR47</accession>
<dbReference type="InterPro" id="IPR008551">
    <property type="entry name" value="TANGO2"/>
</dbReference>
<evidence type="ECO:0000313" key="2">
    <source>
        <dbReference type="EMBL" id="RZS56763.1"/>
    </source>
</evidence>